<evidence type="ECO:0000256" key="1">
    <source>
        <dbReference type="SAM" id="MobiDB-lite"/>
    </source>
</evidence>
<feature type="domain" description="Retrotransposon gag" evidence="2">
    <location>
        <begin position="2"/>
        <end position="64"/>
    </location>
</feature>
<keyword evidence="4" id="KW-1185">Reference proteome</keyword>
<dbReference type="OrthoDB" id="786775at2759"/>
<evidence type="ECO:0000313" key="4">
    <source>
        <dbReference type="Proteomes" id="UP000797356"/>
    </source>
</evidence>
<feature type="compositionally biased region" description="Basic and acidic residues" evidence="1">
    <location>
        <begin position="104"/>
        <end position="139"/>
    </location>
</feature>
<name>A0A8K0HV39_COCNU</name>
<comment type="caution">
    <text evidence="3">The sequence shown here is derived from an EMBL/GenBank/DDBJ whole genome shotgun (WGS) entry which is preliminary data.</text>
</comment>
<dbReference type="AlphaFoldDB" id="A0A8K0HV39"/>
<dbReference type="PANTHER" id="PTHR33223:SF10">
    <property type="entry name" value="AMINOTRANSFERASE-LIKE PLANT MOBILE DOMAIN-CONTAINING PROTEIN"/>
    <property type="match status" value="1"/>
</dbReference>
<sequence>MSQQFAAHFVSSRRPRRSSDSLMAIRQKEGESIRAFIFQFNTAALEVRDLDQSVAMAALKSGLQKNDLLFSLEKKHPRDFADMLARAESYVRAEEAFEAKDGEVGGKRLIGRLDRSTEERKRTEARPRSRTPPGRERARTPQARKRGSPDGRTRRGSQRRSFLRRRRFHNYTPLNTPKT</sequence>
<gene>
    <name evidence="3" type="ORF">COCNU_01G006520</name>
</gene>
<dbReference type="PANTHER" id="PTHR33223">
    <property type="entry name" value="CCHC-TYPE DOMAIN-CONTAINING PROTEIN"/>
    <property type="match status" value="1"/>
</dbReference>
<feature type="compositionally biased region" description="Basic residues" evidence="1">
    <location>
        <begin position="154"/>
        <end position="169"/>
    </location>
</feature>
<dbReference type="InterPro" id="IPR005162">
    <property type="entry name" value="Retrotrans_gag_dom"/>
</dbReference>
<dbReference type="Pfam" id="PF03732">
    <property type="entry name" value="Retrotrans_gag"/>
    <property type="match status" value="1"/>
</dbReference>
<dbReference type="EMBL" id="CM017872">
    <property type="protein sequence ID" value="KAG1326718.1"/>
    <property type="molecule type" value="Genomic_DNA"/>
</dbReference>
<organism evidence="3 4">
    <name type="scientific">Cocos nucifera</name>
    <name type="common">Coconut palm</name>
    <dbReference type="NCBI Taxonomy" id="13894"/>
    <lineage>
        <taxon>Eukaryota</taxon>
        <taxon>Viridiplantae</taxon>
        <taxon>Streptophyta</taxon>
        <taxon>Embryophyta</taxon>
        <taxon>Tracheophyta</taxon>
        <taxon>Spermatophyta</taxon>
        <taxon>Magnoliopsida</taxon>
        <taxon>Liliopsida</taxon>
        <taxon>Arecaceae</taxon>
        <taxon>Arecoideae</taxon>
        <taxon>Cocoseae</taxon>
        <taxon>Attaleinae</taxon>
        <taxon>Cocos</taxon>
    </lineage>
</organism>
<reference evidence="3" key="1">
    <citation type="journal article" date="2017" name="Gigascience">
        <title>The genome draft of coconut (Cocos nucifera).</title>
        <authorList>
            <person name="Xiao Y."/>
            <person name="Xu P."/>
            <person name="Fan H."/>
            <person name="Baudouin L."/>
            <person name="Xia W."/>
            <person name="Bocs S."/>
            <person name="Xu J."/>
            <person name="Li Q."/>
            <person name="Guo A."/>
            <person name="Zhou L."/>
            <person name="Li J."/>
            <person name="Wu Y."/>
            <person name="Ma Z."/>
            <person name="Armero A."/>
            <person name="Issali A.E."/>
            <person name="Liu N."/>
            <person name="Peng M."/>
            <person name="Yang Y."/>
        </authorList>
    </citation>
    <scope>NUCLEOTIDE SEQUENCE</scope>
    <source>
        <tissue evidence="3">Spear leaf of Hainan Tall coconut</tissue>
    </source>
</reference>
<feature type="region of interest" description="Disordered" evidence="1">
    <location>
        <begin position="104"/>
        <end position="179"/>
    </location>
</feature>
<accession>A0A8K0HV39</accession>
<evidence type="ECO:0000313" key="3">
    <source>
        <dbReference type="EMBL" id="KAG1326718.1"/>
    </source>
</evidence>
<reference evidence="3" key="2">
    <citation type="submission" date="2019-07" db="EMBL/GenBank/DDBJ databases">
        <authorList>
            <person name="Yang Y."/>
            <person name="Bocs S."/>
            <person name="Baudouin L."/>
        </authorList>
    </citation>
    <scope>NUCLEOTIDE SEQUENCE</scope>
    <source>
        <tissue evidence="3">Spear leaf of Hainan Tall coconut</tissue>
    </source>
</reference>
<proteinExistence type="predicted"/>
<evidence type="ECO:0000259" key="2">
    <source>
        <dbReference type="Pfam" id="PF03732"/>
    </source>
</evidence>
<protein>
    <submittedName>
        <fullName evidence="3">Putative Retrotransposon gag protein</fullName>
    </submittedName>
</protein>
<dbReference type="Proteomes" id="UP000797356">
    <property type="component" value="Chromosome 1"/>
</dbReference>